<keyword evidence="4" id="KW-1185">Reference proteome</keyword>
<dbReference type="EMBL" id="JBJQOH010000002">
    <property type="protein sequence ID" value="KAL3698122.1"/>
    <property type="molecule type" value="Genomic_DNA"/>
</dbReference>
<evidence type="ECO:0000256" key="1">
    <source>
        <dbReference type="SAM" id="MobiDB-lite"/>
    </source>
</evidence>
<protein>
    <recommendedName>
        <fullName evidence="2">TRF2/HOY1 PH-like domain-containing protein</fullName>
    </recommendedName>
</protein>
<reference evidence="3 4" key="1">
    <citation type="submission" date="2024-09" db="EMBL/GenBank/DDBJ databases">
        <title>Chromosome-scale assembly of Riccia sorocarpa.</title>
        <authorList>
            <person name="Paukszto L."/>
        </authorList>
    </citation>
    <scope>NUCLEOTIDE SEQUENCE [LARGE SCALE GENOMIC DNA]</scope>
    <source>
        <strain evidence="3">LP-2024</strain>
        <tissue evidence="3">Aerial parts of the thallus</tissue>
    </source>
</reference>
<evidence type="ECO:0000259" key="2">
    <source>
        <dbReference type="Pfam" id="PF24818"/>
    </source>
</evidence>
<feature type="domain" description="TRF2/HOY1 PH-like" evidence="2">
    <location>
        <begin position="224"/>
        <end position="342"/>
    </location>
</feature>
<proteinExistence type="predicted"/>
<sequence length="683" mass="75749">MVSYAVPSGQLPVKPRSPEHLNVIVKAESPSLSQGSTGGYVPQWQNHNPGTSGQPTGLGRVSSHGHSSLSPKRELQQHRERERERDVSFDEFSHERKRPKVQDSVHTISSQMQSQLLSPRGGCGGSMGPAMIRDAPLPISKYNEPLQSTGSICRNPLDEPSPLGLTLRKTPSLLDLISMKLAQSAASEQGSSNPDALAAEAAKNRAGKCLVPTSSSQDKLKASNFPASSLKIGNWERVSRYEGDLVGKCYYAKRKLVWEVLESGLKSKIEIQWSDISAMKASCPENLPGTLDIEVSRPPLFFRETNPQPRKHTLWQATSDFTGGQATVHKRHYLVFPEGVLNRHYEKLVQCDPRLKALVEGTLQLRPNPDFEHSNSAFDSQRQHLPAHQQQSMHQSPAHDSPKNPQSYILPQHMQMRSNSGHGLQGLHEGKPEVRLMKMHSGDLASPSSVMDARVGDESGTSDTEDLRLHEELNEYDGPRNMEHLEMMYPNERLEEVKPLCNPHYMGVGPDRPFQHDRKMLEQLANDLLGESNFQLSNDHQAMILAQRVGSMSAALAEEVQLAHANGHGHRMMDESVLANGAHFSHFNPSFHVKSELGDDHQLGLMMAPSDHRSHELNGSNSQRDTAFSSMMSCISKHGSAADLLLHFPRVPSLSQLFENAVPHGRYDPSLTRPSYLGSETLR</sequence>
<comment type="caution">
    <text evidence="3">The sequence shown here is derived from an EMBL/GenBank/DDBJ whole genome shotgun (WGS) entry which is preliminary data.</text>
</comment>
<feature type="compositionally biased region" description="Basic and acidic residues" evidence="1">
    <location>
        <begin position="71"/>
        <end position="94"/>
    </location>
</feature>
<gene>
    <name evidence="3" type="ORF">R1sor_012198</name>
</gene>
<dbReference type="InterPro" id="IPR057939">
    <property type="entry name" value="TRF2_HOY1_PH"/>
</dbReference>
<feature type="compositionally biased region" description="Polar residues" evidence="1">
    <location>
        <begin position="43"/>
        <end position="55"/>
    </location>
</feature>
<evidence type="ECO:0000313" key="3">
    <source>
        <dbReference type="EMBL" id="KAL3698122.1"/>
    </source>
</evidence>
<feature type="region of interest" description="Disordered" evidence="1">
    <location>
        <begin position="30"/>
        <end position="106"/>
    </location>
</feature>
<dbReference type="Proteomes" id="UP001633002">
    <property type="component" value="Unassembled WGS sequence"/>
</dbReference>
<accession>A0ABD3I5T1</accession>
<name>A0ABD3I5T1_9MARC</name>
<evidence type="ECO:0000313" key="4">
    <source>
        <dbReference type="Proteomes" id="UP001633002"/>
    </source>
</evidence>
<dbReference type="Pfam" id="PF24818">
    <property type="entry name" value="PH_TRF2_HOY1"/>
    <property type="match status" value="1"/>
</dbReference>
<organism evidence="3 4">
    <name type="scientific">Riccia sorocarpa</name>
    <dbReference type="NCBI Taxonomy" id="122646"/>
    <lineage>
        <taxon>Eukaryota</taxon>
        <taxon>Viridiplantae</taxon>
        <taxon>Streptophyta</taxon>
        <taxon>Embryophyta</taxon>
        <taxon>Marchantiophyta</taxon>
        <taxon>Marchantiopsida</taxon>
        <taxon>Marchantiidae</taxon>
        <taxon>Marchantiales</taxon>
        <taxon>Ricciaceae</taxon>
        <taxon>Riccia</taxon>
    </lineage>
</organism>
<feature type="region of interest" description="Disordered" evidence="1">
    <location>
        <begin position="366"/>
        <end position="408"/>
    </location>
</feature>
<feature type="region of interest" description="Disordered" evidence="1">
    <location>
        <begin position="443"/>
        <end position="464"/>
    </location>
</feature>
<dbReference type="PANTHER" id="PTHR33494">
    <property type="entry name" value="OS02G0793800 PROTEIN"/>
    <property type="match status" value="1"/>
</dbReference>
<dbReference type="AlphaFoldDB" id="A0ABD3I5T1"/>
<dbReference type="PANTHER" id="PTHR33494:SF1">
    <property type="entry name" value="C2H2-TYPE DOMAIN-CONTAINING PROTEIN-RELATED"/>
    <property type="match status" value="1"/>
</dbReference>